<evidence type="ECO:0000313" key="2">
    <source>
        <dbReference type="Proteomes" id="UP000257109"/>
    </source>
</evidence>
<feature type="non-terminal residue" evidence="1">
    <location>
        <position position="1"/>
    </location>
</feature>
<dbReference type="Proteomes" id="UP000257109">
    <property type="component" value="Unassembled WGS sequence"/>
</dbReference>
<comment type="caution">
    <text evidence="1">The sequence shown here is derived from an EMBL/GenBank/DDBJ whole genome shotgun (WGS) entry which is preliminary data.</text>
</comment>
<organism evidence="1 2">
    <name type="scientific">Mucuna pruriens</name>
    <name type="common">Velvet bean</name>
    <name type="synonym">Dolichos pruriens</name>
    <dbReference type="NCBI Taxonomy" id="157652"/>
    <lineage>
        <taxon>Eukaryota</taxon>
        <taxon>Viridiplantae</taxon>
        <taxon>Streptophyta</taxon>
        <taxon>Embryophyta</taxon>
        <taxon>Tracheophyta</taxon>
        <taxon>Spermatophyta</taxon>
        <taxon>Magnoliopsida</taxon>
        <taxon>eudicotyledons</taxon>
        <taxon>Gunneridae</taxon>
        <taxon>Pentapetalae</taxon>
        <taxon>rosids</taxon>
        <taxon>fabids</taxon>
        <taxon>Fabales</taxon>
        <taxon>Fabaceae</taxon>
        <taxon>Papilionoideae</taxon>
        <taxon>50 kb inversion clade</taxon>
        <taxon>NPAAA clade</taxon>
        <taxon>indigoferoid/millettioid clade</taxon>
        <taxon>Phaseoleae</taxon>
        <taxon>Mucuna</taxon>
    </lineage>
</organism>
<keyword evidence="2" id="KW-1185">Reference proteome</keyword>
<dbReference type="OrthoDB" id="3365801at2759"/>
<protein>
    <submittedName>
        <fullName evidence="1">Uncharacterized protein</fullName>
    </submittedName>
</protein>
<sequence>MEQQCYHYYVSRLNDEQTTIMAEGIICIVQELFQVDVAISPPPASLESQHQQIPLWMEIILYDNKVQATIEDSMQNLRMIPTTKEVIYTSWKKSTLRISMPPSPYK</sequence>
<evidence type="ECO:0000313" key="1">
    <source>
        <dbReference type="EMBL" id="RDX94669.1"/>
    </source>
</evidence>
<gene>
    <name evidence="1" type="ORF">CR513_22918</name>
</gene>
<accession>A0A371GVY9</accession>
<dbReference type="AlphaFoldDB" id="A0A371GVY9"/>
<reference evidence="1" key="1">
    <citation type="submission" date="2018-05" db="EMBL/GenBank/DDBJ databases">
        <title>Draft genome of Mucuna pruriens seed.</title>
        <authorList>
            <person name="Nnadi N.E."/>
            <person name="Vos R."/>
            <person name="Hasami M.H."/>
            <person name="Devisetty U.K."/>
            <person name="Aguiy J.C."/>
        </authorList>
    </citation>
    <scope>NUCLEOTIDE SEQUENCE [LARGE SCALE GENOMIC DNA]</scope>
    <source>
        <strain evidence="1">JCA_2017</strain>
    </source>
</reference>
<dbReference type="EMBL" id="QJKJ01004311">
    <property type="protein sequence ID" value="RDX94669.1"/>
    <property type="molecule type" value="Genomic_DNA"/>
</dbReference>
<proteinExistence type="predicted"/>
<name>A0A371GVY9_MUCPR</name>